<keyword evidence="3" id="KW-1185">Reference proteome</keyword>
<gene>
    <name evidence="2" type="ORF">UCC3521_0054</name>
</gene>
<evidence type="ECO:0000256" key="1">
    <source>
        <dbReference type="SAM" id="MobiDB-lite"/>
    </source>
</evidence>
<feature type="region of interest" description="Disordered" evidence="1">
    <location>
        <begin position="1"/>
        <end position="107"/>
    </location>
</feature>
<accession>A0A4Y5FEU2</accession>
<dbReference type="EMBL" id="MK504444">
    <property type="protein sequence ID" value="QBJ03592.1"/>
    <property type="molecule type" value="Genomic_DNA"/>
</dbReference>
<sequence>MASLTDILQKLDGGDESQNGTQSTSDLNAPDAHAGSDVNQIGEGGQSINVPGNTDGAEHTDSVPDVDPNQAHNAPEPGNHVDAGHAEPVPDVDPNQAGTHKSSGFDEDTIKSLADVVSELKNVSNKFSEALSLVEKSTKKTDKDLDGDEDMDESMGKGKGKDSKGKDKGTDENKSVTATDEGTPEGTSVEEPELPSEDVTSVSDEEKNGEVAEPKGTEENKSVQAEPETAKAVSSDTTDKSANVEEAPEGKVADTDKVTEKSYLTSNGNFTNEVPAQVLLSDMEKSVRAISKDYNEGPNSPRVHAITHLYEKLTNDLNENKSVSSSLVESYNSIK</sequence>
<feature type="region of interest" description="Disordered" evidence="1">
    <location>
        <begin position="128"/>
        <end position="269"/>
    </location>
</feature>
<reference evidence="2 3" key="1">
    <citation type="submission" date="2019-02" db="EMBL/GenBank/DDBJ databases">
        <title>Isolation of virulent Lactobacillus brevis phages.</title>
        <authorList>
            <person name="Feyereisen M."/>
            <person name="Mahony J."/>
            <person name="O'Sullivan T."/>
            <person name="van Sinderen D."/>
        </authorList>
    </citation>
    <scope>NUCLEOTIDE SEQUENCE [LARGE SCALE GENOMIC DNA]</scope>
</reference>
<feature type="compositionally biased region" description="Basic and acidic residues" evidence="1">
    <location>
        <begin position="204"/>
        <end position="221"/>
    </location>
</feature>
<evidence type="ECO:0000313" key="3">
    <source>
        <dbReference type="Proteomes" id="UP000309991"/>
    </source>
</evidence>
<evidence type="ECO:0000313" key="2">
    <source>
        <dbReference type="EMBL" id="QBJ03592.1"/>
    </source>
</evidence>
<organism evidence="2 3">
    <name type="scientific">Lactobacillus phage 3-521</name>
    <dbReference type="NCBI Taxonomy" id="2510943"/>
    <lineage>
        <taxon>Viruses</taxon>
        <taxon>Duplodnaviria</taxon>
        <taxon>Heunggongvirae</taxon>
        <taxon>Uroviricota</taxon>
        <taxon>Caudoviricetes</taxon>
        <taxon>Herelleviridae</taxon>
        <taxon>Watanabevirus</taxon>
        <taxon>Watanabevirus wv3521</taxon>
    </lineage>
</organism>
<name>A0A4Y5FEU2_9CAUD</name>
<feature type="compositionally biased region" description="Basic and acidic residues" evidence="1">
    <location>
        <begin position="154"/>
        <end position="174"/>
    </location>
</feature>
<protein>
    <submittedName>
        <fullName evidence="2">Uncharacterized protein</fullName>
    </submittedName>
</protein>
<dbReference type="Proteomes" id="UP000309991">
    <property type="component" value="Segment"/>
</dbReference>
<feature type="compositionally biased region" description="Polar residues" evidence="1">
    <location>
        <begin position="16"/>
        <end position="27"/>
    </location>
</feature>
<proteinExistence type="predicted"/>
<feature type="compositionally biased region" description="Basic and acidic residues" evidence="1">
    <location>
        <begin position="237"/>
        <end position="260"/>
    </location>
</feature>